<reference evidence="13 14" key="1">
    <citation type="submission" date="2013-01" db="EMBL/GenBank/DDBJ databases">
        <title>The Genome Sequence of Escherichia coli KTE182.</title>
        <authorList>
            <consortium name="The Broad Institute Genome Sequencing Platform"/>
            <consortium name="The Broad Institute Genome Sequencing Center for Infectious Disease"/>
            <person name="Feldgarden M."/>
            <person name="Nielsen K.L."/>
            <person name="Frimodt-Moller N."/>
            <person name="Andersen P.S."/>
            <person name="Walker B."/>
            <person name="Young S.K."/>
            <person name="Zeng Q."/>
            <person name="Gargeya S."/>
            <person name="Fitzgerald M."/>
            <person name="Haas B."/>
            <person name="Abouelleil A."/>
            <person name="Alvarado L."/>
            <person name="Arachchi H.M."/>
            <person name="Berlin A.M."/>
            <person name="Chapman S.B."/>
            <person name="Dewar J."/>
            <person name="Goldberg J."/>
            <person name="Griggs A."/>
            <person name="Gujja S."/>
            <person name="Hansen M."/>
            <person name="Howarth C."/>
            <person name="Imamovic A."/>
            <person name="Larimer J."/>
            <person name="McCowan C."/>
            <person name="Murphy C."/>
            <person name="Neiman D."/>
            <person name="Pearson M."/>
            <person name="Priest M."/>
            <person name="Roberts A."/>
            <person name="Saif S."/>
            <person name="Shea T."/>
            <person name="Sisk P."/>
            <person name="Sykes S."/>
            <person name="Wortman J."/>
            <person name="Nusbaum C."/>
            <person name="Birren B."/>
        </authorList>
    </citation>
    <scope>NUCLEOTIDE SEQUENCE [LARGE SCALE GENOMIC DNA]</scope>
    <source>
        <strain evidence="13 14">KTE182</strain>
    </source>
</reference>
<evidence type="ECO:0000256" key="2">
    <source>
        <dbReference type="ARBA" id="ARBA00008064"/>
    </source>
</evidence>
<feature type="domain" description="PapC-like C-terminal" evidence="11">
    <location>
        <begin position="746"/>
        <end position="810"/>
    </location>
</feature>
<evidence type="ECO:0000256" key="10">
    <source>
        <dbReference type="SAM" id="SignalP"/>
    </source>
</evidence>
<evidence type="ECO:0000256" key="8">
    <source>
        <dbReference type="ARBA" id="ARBA00023136"/>
    </source>
</evidence>
<comment type="similarity">
    <text evidence="2">Belongs to the fimbrial export usher family.</text>
</comment>
<evidence type="ECO:0000256" key="1">
    <source>
        <dbReference type="ARBA" id="ARBA00004571"/>
    </source>
</evidence>
<name>S1NWY7_ECOLX</name>
<evidence type="ECO:0000256" key="9">
    <source>
        <dbReference type="ARBA" id="ARBA00023237"/>
    </source>
</evidence>
<dbReference type="PANTHER" id="PTHR30451:SF21">
    <property type="entry name" value="FIMBRIAL USHER DOMAIN-CONTAINING PROTEIN YDET-RELATED"/>
    <property type="match status" value="1"/>
</dbReference>
<feature type="signal peptide" evidence="10">
    <location>
        <begin position="1"/>
        <end position="23"/>
    </location>
</feature>
<keyword evidence="4" id="KW-1134">Transmembrane beta strand</keyword>
<dbReference type="Pfam" id="PF13954">
    <property type="entry name" value="PapC_N"/>
    <property type="match status" value="1"/>
</dbReference>
<dbReference type="Pfam" id="PF00577">
    <property type="entry name" value="Usher"/>
    <property type="match status" value="1"/>
</dbReference>
<dbReference type="InterPro" id="IPR037224">
    <property type="entry name" value="PapC_N_sf"/>
</dbReference>
<dbReference type="Gene3D" id="2.60.40.2610">
    <property type="entry name" value="Outer membrane usher protein FimD, plug domain"/>
    <property type="match status" value="1"/>
</dbReference>
<dbReference type="InterPro" id="IPR042186">
    <property type="entry name" value="FimD_plug_dom"/>
</dbReference>
<dbReference type="Gene3D" id="2.60.40.3110">
    <property type="match status" value="1"/>
</dbReference>
<dbReference type="Proteomes" id="UP000014179">
    <property type="component" value="Unassembled WGS sequence"/>
</dbReference>
<dbReference type="AlphaFoldDB" id="S1NWY7"/>
<dbReference type="EMBL" id="ASUG01000049">
    <property type="protein sequence ID" value="EOW93545.1"/>
    <property type="molecule type" value="Genomic_DNA"/>
</dbReference>
<comment type="subcellular location">
    <subcellularLocation>
        <location evidence="1">Cell outer membrane</location>
        <topology evidence="1">Multi-pass membrane protein</topology>
    </subcellularLocation>
</comment>
<evidence type="ECO:0000256" key="4">
    <source>
        <dbReference type="ARBA" id="ARBA00022452"/>
    </source>
</evidence>
<feature type="domain" description="PapC N-terminal" evidence="12">
    <location>
        <begin position="30"/>
        <end position="172"/>
    </location>
</feature>
<dbReference type="Pfam" id="PF13953">
    <property type="entry name" value="PapC_C"/>
    <property type="match status" value="1"/>
</dbReference>
<evidence type="ECO:0000256" key="5">
    <source>
        <dbReference type="ARBA" id="ARBA00022558"/>
    </source>
</evidence>
<evidence type="ECO:0000256" key="6">
    <source>
        <dbReference type="ARBA" id="ARBA00022692"/>
    </source>
</evidence>
<dbReference type="InterPro" id="IPR000015">
    <property type="entry name" value="Fimb_usher"/>
</dbReference>
<proteinExistence type="inferred from homology"/>
<organism evidence="13 14">
    <name type="scientific">Escherichia coli KTE182</name>
    <dbReference type="NCBI Taxonomy" id="1181728"/>
    <lineage>
        <taxon>Bacteria</taxon>
        <taxon>Pseudomonadati</taxon>
        <taxon>Pseudomonadota</taxon>
        <taxon>Gammaproteobacteria</taxon>
        <taxon>Enterobacterales</taxon>
        <taxon>Enterobacteriaceae</taxon>
        <taxon>Escherichia</taxon>
    </lineage>
</organism>
<dbReference type="InterPro" id="IPR025949">
    <property type="entry name" value="PapC-like_C"/>
</dbReference>
<gene>
    <name evidence="13" type="ORF">A13A_03929</name>
</gene>
<dbReference type="InterPro" id="IPR043142">
    <property type="entry name" value="PapC-like_C_sf"/>
</dbReference>
<keyword evidence="5" id="KW-1029">Fimbrium biogenesis</keyword>
<evidence type="ECO:0000256" key="7">
    <source>
        <dbReference type="ARBA" id="ARBA00022729"/>
    </source>
</evidence>
<keyword evidence="8" id="KW-0472">Membrane</keyword>
<dbReference type="Gene3D" id="3.10.20.410">
    <property type="match status" value="1"/>
</dbReference>
<dbReference type="HOGENOM" id="CLU_009120_1_0_6"/>
<dbReference type="GO" id="GO:0009297">
    <property type="term" value="P:pilus assembly"/>
    <property type="evidence" value="ECO:0007669"/>
    <property type="project" value="InterPro"/>
</dbReference>
<accession>S1NWY7</accession>
<evidence type="ECO:0000313" key="14">
    <source>
        <dbReference type="Proteomes" id="UP000014179"/>
    </source>
</evidence>
<comment type="caution">
    <text evidence="13">The sequence shown here is derived from an EMBL/GenBank/DDBJ whole genome shotgun (WGS) entry which is preliminary data.</text>
</comment>
<evidence type="ECO:0000313" key="13">
    <source>
        <dbReference type="EMBL" id="EOW93545.1"/>
    </source>
</evidence>
<keyword evidence="6" id="KW-0812">Transmembrane</keyword>
<dbReference type="GO" id="GO:0009279">
    <property type="term" value="C:cell outer membrane"/>
    <property type="evidence" value="ECO:0007669"/>
    <property type="project" value="UniProtKB-SubCell"/>
</dbReference>
<evidence type="ECO:0000259" key="12">
    <source>
        <dbReference type="Pfam" id="PF13954"/>
    </source>
</evidence>
<keyword evidence="7 10" id="KW-0732">Signal</keyword>
<feature type="chain" id="PRO_5004495400" description="Fimbrial biogenesis outer membrane usher protein" evidence="10">
    <location>
        <begin position="24"/>
        <end position="830"/>
    </location>
</feature>
<keyword evidence="3" id="KW-0813">Transport</keyword>
<dbReference type="Gene3D" id="2.60.40.2070">
    <property type="match status" value="1"/>
</dbReference>
<evidence type="ECO:0000256" key="3">
    <source>
        <dbReference type="ARBA" id="ARBA00022448"/>
    </source>
</evidence>
<dbReference type="PATRIC" id="fig|1181728.3.peg.4082"/>
<dbReference type="InterPro" id="IPR025885">
    <property type="entry name" value="PapC_N"/>
</dbReference>
<evidence type="ECO:0008006" key="15">
    <source>
        <dbReference type="Google" id="ProtNLM"/>
    </source>
</evidence>
<evidence type="ECO:0000259" key="11">
    <source>
        <dbReference type="Pfam" id="PF13953"/>
    </source>
</evidence>
<dbReference type="SUPFAM" id="SSF141729">
    <property type="entry name" value="FimD N-terminal domain-like"/>
    <property type="match status" value="1"/>
</dbReference>
<sequence length="830" mass="92380">MTKMKKQNLLGCAFIVVTYSSYAASSDNATFDPNFLKMSDGEEARHLDLKYFMRPGGMSPGTYTVAIFLNGVKVSTEESVEFISDKKQEGVTFPFFNQFILASWGVDVDKYNIEKEPIDKNIPGSTASFSAKDNAIYIKIPQASMRNEVWFREPSATWDDGITSFLVNYNFSGTSQSYDGNKTGNTYGSFESQINYGAWRLKNFSNYVRSSYQKKFKSVSSYLERGFDFFQGGRLTIGQTTTDGTILDSIPLEGITISSDDGMLKPMLAQYSPTIRGIANSPARVIVKQNGNIIYEKNVPAGEFEFNDVTQVYNGDLKIEIVESNGTVREFTQSAAELPVLQRKGRFRYNIALGEYRSDYKEFTKEPRFIQSSFAYGLGYNYTLYGGGIFSEDYKQSTLGLGKYFENFGAFSFDSSFSSAELDNNTVKDGQAYRVMYSKIFSPTDTAFNLAGYKYQSSGYYDFNDFQYVNNGLDFYNQKSRLSVSLSQPLGDELGAFYLSASDDKYWNNGSGYNVNISYSNYIGFVNSSLSFFINKNPSISEVDKAIFISLSIPLDRLSNSLRNNYLNTSVSGSKHSDTQRVGFSGNGLNNQLNYNIYQSFDSRNNSHSGNVDASYVGTYGRVSGGYFYQDNLERFSYGINGGVAIHDEGITLSQPLSLNGANALLKVERANGIKVQNGIGIYTDFRGYTVVPNLTSYSRNKVSIDTSSLDRNIEVSRSGSTVVPTRGALVKTIFETNIGMKVLAEIKDEKGVHIPFGSVVSIDGTEKKSGFIVDDNGVVYLTGMPNKGTLNVQWGSDNSRKCKSEFNLGEVNSTYLKKIYLTCNYNYSG</sequence>
<protein>
    <recommendedName>
        <fullName evidence="15">Fimbrial biogenesis outer membrane usher protein</fullName>
    </recommendedName>
</protein>
<dbReference type="PANTHER" id="PTHR30451">
    <property type="entry name" value="OUTER MEMBRANE USHER PROTEIN"/>
    <property type="match status" value="1"/>
</dbReference>
<dbReference type="GO" id="GO:0015473">
    <property type="term" value="F:fimbrial usher porin activity"/>
    <property type="evidence" value="ECO:0007669"/>
    <property type="project" value="InterPro"/>
</dbReference>
<keyword evidence="9" id="KW-0998">Cell outer membrane</keyword>
<dbReference type="RefSeq" id="WP_001540058.1">
    <property type="nucleotide sequence ID" value="NZ_KE136864.1"/>
</dbReference>